<keyword evidence="1" id="KW-0175">Coiled coil</keyword>
<organism evidence="4 5">
    <name type="scientific">Carex littledalei</name>
    <dbReference type="NCBI Taxonomy" id="544730"/>
    <lineage>
        <taxon>Eukaryota</taxon>
        <taxon>Viridiplantae</taxon>
        <taxon>Streptophyta</taxon>
        <taxon>Embryophyta</taxon>
        <taxon>Tracheophyta</taxon>
        <taxon>Spermatophyta</taxon>
        <taxon>Magnoliopsida</taxon>
        <taxon>Liliopsida</taxon>
        <taxon>Poales</taxon>
        <taxon>Cyperaceae</taxon>
        <taxon>Cyperoideae</taxon>
        <taxon>Cariceae</taxon>
        <taxon>Carex</taxon>
        <taxon>Carex subgen. Euthyceras</taxon>
    </lineage>
</organism>
<sequence length="628" mass="71526">MASQGQCSLSSFVFFPEKTFRLPILLIGRAKTRQEMALVVATPHPDLDIHALFSYYNSTYFENTLSSCFVEWSSPRLISCPATCNYLKGYCQITLSQPLLRYLSADHVKNTLLHEMIHAFLFVTKNYRHHGTHGPEFRDFMNSINSSTKADSQRPPFGYKITLFHDFHDEDVVDDNIAHCWMCAKCGDTIKRATTTRPSHADCIVQAHHAKKTCGLAECRWHRHKVKCGGIYSEIQKLDEHHDKKKVVSNGSIWLLDEESLKNSIPEKKGKSVPSKEKFIPCSAKANSSATSPCLTYRRNLKETSGSKLGSSRINIKTNIQGSSRLIGWKSPEANMSDKKGKSVTELNKEIKRFEPSSANSHKISQPRIPRNVVPQEKQEHFSPTAEESYTRRKLGAQLDQKLNLKGLPSPIVKNPSEGNTSEKGKPPQVTVIKEEAASNQAARALPCSAKVVPLEKPQRSTRDREVLLRKAKNRCPEMEKAYEKPKASKKETTREITGFFPSQASSHTGSSSMKVVPHRKPEFSPPNKFESCRKRKRTRKEFISQDSEYKVVSKWLEYYEDESTDEEIEPLVNRKTIRNKRMKILRESIKREKEEKERKHEQMETKLLCLPGFPQGNVLEISDDDSS</sequence>
<accession>A0A833V4Y5</accession>
<dbReference type="GO" id="GO:0003697">
    <property type="term" value="F:single-stranded DNA binding"/>
    <property type="evidence" value="ECO:0007669"/>
    <property type="project" value="InterPro"/>
</dbReference>
<dbReference type="GO" id="GO:0031593">
    <property type="term" value="F:polyubiquitin modification-dependent protein binding"/>
    <property type="evidence" value="ECO:0007669"/>
    <property type="project" value="TreeGrafter"/>
</dbReference>
<feature type="compositionally biased region" description="Polar residues" evidence="2">
    <location>
        <begin position="501"/>
        <end position="514"/>
    </location>
</feature>
<dbReference type="PANTHER" id="PTHR21220">
    <property type="entry name" value="DNA-DEPENDENT METALLOPROTEASE SPRTN"/>
    <property type="match status" value="1"/>
</dbReference>
<comment type="caution">
    <text evidence="4">The sequence shown here is derived from an EMBL/GenBank/DDBJ whole genome shotgun (WGS) entry which is preliminary data.</text>
</comment>
<evidence type="ECO:0000256" key="2">
    <source>
        <dbReference type="SAM" id="MobiDB-lite"/>
    </source>
</evidence>
<name>A0A833V4Y5_9POAL</name>
<protein>
    <submittedName>
        <fullName evidence="4">SprT-like domain-containing protein Spartan</fullName>
    </submittedName>
</protein>
<dbReference type="GO" id="GO:0004222">
    <property type="term" value="F:metalloendopeptidase activity"/>
    <property type="evidence" value="ECO:0007669"/>
    <property type="project" value="InterPro"/>
</dbReference>
<dbReference type="Pfam" id="PF10263">
    <property type="entry name" value="SprT-like"/>
    <property type="match status" value="1"/>
</dbReference>
<evidence type="ECO:0000313" key="4">
    <source>
        <dbReference type="EMBL" id="KAF3324192.1"/>
    </source>
</evidence>
<dbReference type="OrthoDB" id="5236983at2759"/>
<dbReference type="EMBL" id="SWLB01000022">
    <property type="protein sequence ID" value="KAF3324192.1"/>
    <property type="molecule type" value="Genomic_DNA"/>
</dbReference>
<dbReference type="InterPro" id="IPR006640">
    <property type="entry name" value="SprT-like_domain"/>
</dbReference>
<feature type="region of interest" description="Disordered" evidence="2">
    <location>
        <begin position="353"/>
        <end position="392"/>
    </location>
</feature>
<dbReference type="GO" id="GO:0006974">
    <property type="term" value="P:DNA damage response"/>
    <property type="evidence" value="ECO:0007669"/>
    <property type="project" value="InterPro"/>
</dbReference>
<gene>
    <name evidence="4" type="ORF">FCM35_KLT11659</name>
</gene>
<feature type="region of interest" description="Disordered" evidence="2">
    <location>
        <begin position="501"/>
        <end position="532"/>
    </location>
</feature>
<proteinExistence type="predicted"/>
<evidence type="ECO:0000256" key="1">
    <source>
        <dbReference type="SAM" id="Coils"/>
    </source>
</evidence>
<feature type="region of interest" description="Disordered" evidence="2">
    <location>
        <begin position="407"/>
        <end position="429"/>
    </location>
</feature>
<dbReference type="GO" id="GO:0005634">
    <property type="term" value="C:nucleus"/>
    <property type="evidence" value="ECO:0007669"/>
    <property type="project" value="TreeGrafter"/>
</dbReference>
<evidence type="ECO:0000313" key="5">
    <source>
        <dbReference type="Proteomes" id="UP000623129"/>
    </source>
</evidence>
<dbReference type="InterPro" id="IPR044245">
    <property type="entry name" value="Spartan"/>
</dbReference>
<dbReference type="Proteomes" id="UP000623129">
    <property type="component" value="Unassembled WGS sequence"/>
</dbReference>
<feature type="domain" description="SprT-like" evidence="3">
    <location>
        <begin position="47"/>
        <end position="215"/>
    </location>
</feature>
<evidence type="ECO:0000259" key="3">
    <source>
        <dbReference type="SMART" id="SM00731"/>
    </source>
</evidence>
<keyword evidence="5" id="KW-1185">Reference proteome</keyword>
<feature type="coiled-coil region" evidence="1">
    <location>
        <begin position="580"/>
        <end position="607"/>
    </location>
</feature>
<dbReference type="AlphaFoldDB" id="A0A833V4Y5"/>
<dbReference type="SMART" id="SM00731">
    <property type="entry name" value="SprT"/>
    <property type="match status" value="1"/>
</dbReference>
<reference evidence="4" key="1">
    <citation type="submission" date="2020-01" db="EMBL/GenBank/DDBJ databases">
        <title>Genome sequence of Kobresia littledalei, the first chromosome-level genome in the family Cyperaceae.</title>
        <authorList>
            <person name="Qu G."/>
        </authorList>
    </citation>
    <scope>NUCLEOTIDE SEQUENCE</scope>
    <source>
        <strain evidence="4">C.B.Clarke</strain>
        <tissue evidence="4">Leaf</tissue>
    </source>
</reference>
<dbReference type="PANTHER" id="PTHR21220:SF0">
    <property type="entry name" value="DNA-DEPENDENT METALLOPROTEASE SPRTN"/>
    <property type="match status" value="1"/>
</dbReference>